<dbReference type="Gene3D" id="3.40.630.30">
    <property type="match status" value="1"/>
</dbReference>
<feature type="domain" description="N-acetyltransferase" evidence="1">
    <location>
        <begin position="86"/>
        <end position="225"/>
    </location>
</feature>
<gene>
    <name evidence="2" type="ORF">HJG52_17820</name>
</gene>
<evidence type="ECO:0000313" key="2">
    <source>
        <dbReference type="EMBL" id="NNM47847.1"/>
    </source>
</evidence>
<reference evidence="2 3" key="1">
    <citation type="submission" date="2020-04" db="EMBL/GenBank/DDBJ databases">
        <title>Knoellia sp. isolate from air conditioner.</title>
        <authorList>
            <person name="Chea S."/>
            <person name="Kim D.-U."/>
        </authorList>
    </citation>
    <scope>NUCLEOTIDE SEQUENCE [LARGE SCALE GENOMIC DNA]</scope>
    <source>
        <strain evidence="2 3">DB2414S</strain>
    </source>
</reference>
<dbReference type="AlphaFoldDB" id="A0A849HTE3"/>
<evidence type="ECO:0000313" key="3">
    <source>
        <dbReference type="Proteomes" id="UP000588586"/>
    </source>
</evidence>
<dbReference type="RefSeq" id="WP_171244976.1">
    <property type="nucleotide sequence ID" value="NZ_JABEPQ010000005.1"/>
</dbReference>
<organism evidence="2 3">
    <name type="scientific">Knoellia koreensis</name>
    <dbReference type="NCBI Taxonomy" id="2730921"/>
    <lineage>
        <taxon>Bacteria</taxon>
        <taxon>Bacillati</taxon>
        <taxon>Actinomycetota</taxon>
        <taxon>Actinomycetes</taxon>
        <taxon>Micrococcales</taxon>
        <taxon>Intrasporangiaceae</taxon>
        <taxon>Knoellia</taxon>
    </lineage>
</organism>
<dbReference type="InterPro" id="IPR000182">
    <property type="entry name" value="GNAT_dom"/>
</dbReference>
<dbReference type="Pfam" id="PF00583">
    <property type="entry name" value="Acetyltransf_1"/>
    <property type="match status" value="1"/>
</dbReference>
<dbReference type="SUPFAM" id="SSF55729">
    <property type="entry name" value="Acyl-CoA N-acyltransferases (Nat)"/>
    <property type="match status" value="1"/>
</dbReference>
<dbReference type="CDD" id="cd04301">
    <property type="entry name" value="NAT_SF"/>
    <property type="match status" value="1"/>
</dbReference>
<name>A0A849HTE3_9MICO</name>
<keyword evidence="3" id="KW-1185">Reference proteome</keyword>
<dbReference type="InterPro" id="IPR016181">
    <property type="entry name" value="Acyl_CoA_acyltransferase"/>
</dbReference>
<proteinExistence type="predicted"/>
<dbReference type="PROSITE" id="PS51186">
    <property type="entry name" value="GNAT"/>
    <property type="match status" value="1"/>
</dbReference>
<evidence type="ECO:0000259" key="1">
    <source>
        <dbReference type="PROSITE" id="PS51186"/>
    </source>
</evidence>
<accession>A0A849HTE3</accession>
<dbReference type="Proteomes" id="UP000588586">
    <property type="component" value="Unassembled WGS sequence"/>
</dbReference>
<sequence length="230" mass="25485">MDTRHPTAQQTSSFQVIAMSTAALAQTAALHEELLPNGLFPALGRRFLRHWHQTFITSPYGFGLTAFDQQGNCCGFLIGTTDQRLYTLGVLRRNGYRLAALGAVSMATRPRLAVRFMRTRAARYLIRIATARKRKAPPNAAHRESEPRVAVLHALITEPSARGRGVAAALLGQFEQELRSKGVPTLQLVTLETGGATGFYRRLGYVETDRRINRDGEAVVQFDRHLGEKA</sequence>
<protein>
    <submittedName>
        <fullName evidence="2">GNAT family N-acetyltransferase</fullName>
    </submittedName>
</protein>
<dbReference type="EMBL" id="JABEPQ010000005">
    <property type="protein sequence ID" value="NNM47847.1"/>
    <property type="molecule type" value="Genomic_DNA"/>
</dbReference>
<keyword evidence="2" id="KW-0808">Transferase</keyword>
<dbReference type="GO" id="GO:0016747">
    <property type="term" value="F:acyltransferase activity, transferring groups other than amino-acyl groups"/>
    <property type="evidence" value="ECO:0007669"/>
    <property type="project" value="InterPro"/>
</dbReference>
<comment type="caution">
    <text evidence="2">The sequence shown here is derived from an EMBL/GenBank/DDBJ whole genome shotgun (WGS) entry which is preliminary data.</text>
</comment>